<evidence type="ECO:0000256" key="1">
    <source>
        <dbReference type="SAM" id="MobiDB-lite"/>
    </source>
</evidence>
<dbReference type="EMBL" id="BARU01030083">
    <property type="protein sequence ID" value="GAH74306.1"/>
    <property type="molecule type" value="Genomic_DNA"/>
</dbReference>
<name>X1HVW5_9ZZZZ</name>
<protein>
    <submittedName>
        <fullName evidence="2">Uncharacterized protein</fullName>
    </submittedName>
</protein>
<evidence type="ECO:0000313" key="2">
    <source>
        <dbReference type="EMBL" id="GAH74306.1"/>
    </source>
</evidence>
<dbReference type="AlphaFoldDB" id="X1HVW5"/>
<reference evidence="2" key="1">
    <citation type="journal article" date="2014" name="Front. Microbiol.">
        <title>High frequency of phylogenetically diverse reductive dehalogenase-homologous genes in deep subseafloor sedimentary metagenomes.</title>
        <authorList>
            <person name="Kawai M."/>
            <person name="Futagami T."/>
            <person name="Toyoda A."/>
            <person name="Takaki Y."/>
            <person name="Nishi S."/>
            <person name="Hori S."/>
            <person name="Arai W."/>
            <person name="Tsubouchi T."/>
            <person name="Morono Y."/>
            <person name="Uchiyama I."/>
            <person name="Ito T."/>
            <person name="Fujiyama A."/>
            <person name="Inagaki F."/>
            <person name="Takami H."/>
        </authorList>
    </citation>
    <scope>NUCLEOTIDE SEQUENCE</scope>
    <source>
        <strain evidence="2">Expedition CK06-06</strain>
    </source>
</reference>
<gene>
    <name evidence="2" type="ORF">S03H2_47789</name>
</gene>
<organism evidence="2">
    <name type="scientific">marine sediment metagenome</name>
    <dbReference type="NCBI Taxonomy" id="412755"/>
    <lineage>
        <taxon>unclassified sequences</taxon>
        <taxon>metagenomes</taxon>
        <taxon>ecological metagenomes</taxon>
    </lineage>
</organism>
<proteinExistence type="predicted"/>
<comment type="caution">
    <text evidence="2">The sequence shown here is derived from an EMBL/GenBank/DDBJ whole genome shotgun (WGS) entry which is preliminary data.</text>
</comment>
<accession>X1HVW5</accession>
<sequence>MGKVVKREVIVKKEKHIIWYGGPSGHIPLREEKESEKSAKRNTRAVKGDTRSAVTARAVGKQAETDSRDSFSRLPMWGKTYWNNSIDAMDLSPEQRKHFKTIMRKEVKK</sequence>
<feature type="region of interest" description="Disordered" evidence="1">
    <location>
        <begin position="29"/>
        <end position="70"/>
    </location>
</feature>
<feature type="compositionally biased region" description="Basic and acidic residues" evidence="1">
    <location>
        <begin position="29"/>
        <end position="39"/>
    </location>
</feature>